<accession>A0A8B8DVC6</accession>
<reference evidence="2" key="1">
    <citation type="submission" date="2025-08" db="UniProtKB">
        <authorList>
            <consortium name="RefSeq"/>
        </authorList>
    </citation>
    <scope>IDENTIFICATION</scope>
    <source>
        <tissue evidence="2">Whole sample</tissue>
    </source>
</reference>
<keyword evidence="1" id="KW-1185">Reference proteome</keyword>
<dbReference type="GeneID" id="111129921"/>
<protein>
    <submittedName>
        <fullName evidence="2">Uncharacterized protein LOC111129921 isoform X1</fullName>
    </submittedName>
</protein>
<evidence type="ECO:0000313" key="2">
    <source>
        <dbReference type="RefSeq" id="XP_022332172.1"/>
    </source>
</evidence>
<sequence>MERVILMSTVEKVVRLVEQLEGDFEKYHTCAAFKRQTLAGPSDSQRVAQSLSSEIMLVVVLDEALFEILDHKNSRRLLYKIRDISKCGRAVFVKYQVKVERYRISGRNYREQVRMFRSSPAATFLQSQRRFWIIAELQNLKKVHQSG</sequence>
<name>A0A8B8DVC6_CRAVI</name>
<proteinExistence type="predicted"/>
<organism evidence="1 2">
    <name type="scientific">Crassostrea virginica</name>
    <name type="common">Eastern oyster</name>
    <dbReference type="NCBI Taxonomy" id="6565"/>
    <lineage>
        <taxon>Eukaryota</taxon>
        <taxon>Metazoa</taxon>
        <taxon>Spiralia</taxon>
        <taxon>Lophotrochozoa</taxon>
        <taxon>Mollusca</taxon>
        <taxon>Bivalvia</taxon>
        <taxon>Autobranchia</taxon>
        <taxon>Pteriomorphia</taxon>
        <taxon>Ostreida</taxon>
        <taxon>Ostreoidea</taxon>
        <taxon>Ostreidae</taxon>
        <taxon>Crassostrea</taxon>
    </lineage>
</organism>
<dbReference type="OrthoDB" id="6162909at2759"/>
<dbReference type="AlphaFoldDB" id="A0A8B8DVC6"/>
<dbReference type="KEGG" id="cvn:111129921"/>
<dbReference type="RefSeq" id="XP_022332172.1">
    <property type="nucleotide sequence ID" value="XM_022476464.1"/>
</dbReference>
<evidence type="ECO:0000313" key="1">
    <source>
        <dbReference type="Proteomes" id="UP000694844"/>
    </source>
</evidence>
<dbReference type="Proteomes" id="UP000694844">
    <property type="component" value="Chromosome 4"/>
</dbReference>
<gene>
    <name evidence="2" type="primary">LOC111129921</name>
</gene>